<keyword evidence="3 6" id="KW-0235">DNA replication</keyword>
<evidence type="ECO:0000256" key="2">
    <source>
        <dbReference type="ARBA" id="ARBA00006343"/>
    </source>
</evidence>
<evidence type="ECO:0000313" key="10">
    <source>
        <dbReference type="Proteomes" id="UP001153620"/>
    </source>
</evidence>
<dbReference type="SUPFAM" id="SSF158573">
    <property type="entry name" value="GINS helical bundle-like"/>
    <property type="match status" value="1"/>
</dbReference>
<accession>A0A9N9WQR2</accession>
<evidence type="ECO:0000256" key="6">
    <source>
        <dbReference type="RuleBase" id="RU367161"/>
    </source>
</evidence>
<dbReference type="GO" id="GO:0000811">
    <property type="term" value="C:GINS complex"/>
    <property type="evidence" value="ECO:0007669"/>
    <property type="project" value="UniProtKB-UniRule"/>
</dbReference>
<evidence type="ECO:0000256" key="1">
    <source>
        <dbReference type="ARBA" id="ARBA00004123"/>
    </source>
</evidence>
<comment type="function">
    <text evidence="6">The GINS complex plays an essential role in the initiation of DNA replication.</text>
</comment>
<dbReference type="AlphaFoldDB" id="A0A9N9WQR2"/>
<organism evidence="9 10">
    <name type="scientific">Chironomus riparius</name>
    <dbReference type="NCBI Taxonomy" id="315576"/>
    <lineage>
        <taxon>Eukaryota</taxon>
        <taxon>Metazoa</taxon>
        <taxon>Ecdysozoa</taxon>
        <taxon>Arthropoda</taxon>
        <taxon>Hexapoda</taxon>
        <taxon>Insecta</taxon>
        <taxon>Pterygota</taxon>
        <taxon>Neoptera</taxon>
        <taxon>Endopterygota</taxon>
        <taxon>Diptera</taxon>
        <taxon>Nematocera</taxon>
        <taxon>Chironomoidea</taxon>
        <taxon>Chironomidae</taxon>
        <taxon>Chironominae</taxon>
        <taxon>Chironomus</taxon>
    </lineage>
</organism>
<dbReference type="Pfam" id="PF05916">
    <property type="entry name" value="Sld5"/>
    <property type="match status" value="1"/>
</dbReference>
<dbReference type="InterPro" id="IPR038437">
    <property type="entry name" value="GINS_Psf3_sf"/>
</dbReference>
<dbReference type="PANTHER" id="PTHR22768:SF0">
    <property type="entry name" value="DNA REPLICATION COMPLEX GINS PROTEIN PSF3"/>
    <property type="match status" value="1"/>
</dbReference>
<dbReference type="CDD" id="cd11713">
    <property type="entry name" value="GINS_A_psf3"/>
    <property type="match status" value="1"/>
</dbReference>
<dbReference type="Gene3D" id="1.20.58.2050">
    <property type="match status" value="1"/>
</dbReference>
<dbReference type="EMBL" id="OU895877">
    <property type="protein sequence ID" value="CAG9800516.1"/>
    <property type="molecule type" value="Genomic_DNA"/>
</dbReference>
<feature type="domain" description="GINS subunit" evidence="7">
    <location>
        <begin position="83"/>
        <end position="173"/>
    </location>
</feature>
<dbReference type="CDD" id="cd21693">
    <property type="entry name" value="GINS_B_Psf3"/>
    <property type="match status" value="1"/>
</dbReference>
<dbReference type="OrthoDB" id="10251744at2759"/>
<dbReference type="PANTHER" id="PTHR22768">
    <property type="entry name" value="DNA REPLICATION COMPLEX GINS PROTEIN PSF3"/>
    <property type="match status" value="1"/>
</dbReference>
<dbReference type="SUPFAM" id="SSF160059">
    <property type="entry name" value="PriA/YqbF domain"/>
    <property type="match status" value="1"/>
</dbReference>
<evidence type="ECO:0000259" key="8">
    <source>
        <dbReference type="Pfam" id="PF22466"/>
    </source>
</evidence>
<comment type="similarity">
    <text evidence="2 6">Belongs to the GINS3/PSF3 family.</text>
</comment>
<keyword evidence="10" id="KW-1185">Reference proteome</keyword>
<protein>
    <recommendedName>
        <fullName evidence="6">DNA replication complex GINS protein PSF3</fullName>
    </recommendedName>
</protein>
<reference evidence="9" key="2">
    <citation type="submission" date="2022-10" db="EMBL/GenBank/DDBJ databases">
        <authorList>
            <consortium name="ENA_rothamsted_submissions"/>
            <consortium name="culmorum"/>
            <person name="King R."/>
        </authorList>
    </citation>
    <scope>NUCLEOTIDE SEQUENCE</scope>
</reference>
<reference evidence="9" key="1">
    <citation type="submission" date="2022-01" db="EMBL/GenBank/DDBJ databases">
        <authorList>
            <person name="King R."/>
        </authorList>
    </citation>
    <scope>NUCLEOTIDE SEQUENCE</scope>
</reference>
<evidence type="ECO:0000313" key="9">
    <source>
        <dbReference type="EMBL" id="CAG9800516.1"/>
    </source>
</evidence>
<dbReference type="InterPro" id="IPR036224">
    <property type="entry name" value="GINS_bundle-like_dom_sf"/>
</dbReference>
<gene>
    <name evidence="9" type="ORF">CHIRRI_LOCUS3458</name>
</gene>
<dbReference type="InterPro" id="IPR010492">
    <property type="entry name" value="GINS_Psf3"/>
</dbReference>
<sequence length="209" mass="24667">MKRTYYPNYFSIDDIIVTQEKIPCITEQELSNLGFLDQSHSSTDLKANQEVQLPLWYILQVQKERGRNQFYDVKIPNIYKSTYSEICKADATAVDLGKLNKHFYELGRYVSHFDRNGFVGRMIYETCRSRMKYLKDLCNNINNEQRNESRLDHIEYHLFLEGSKTNKKFSEWLQESTVNIKTSEMVVNHRKRKRALMEAENAIAGSQKT</sequence>
<comment type="function">
    <text evidence="5">Required for correct functioning of the GINS complex, a complex that plays an essential role in the initiation of DNA replication, and progression of DNA replication forks. GINS complex is a core component of CDC45-MCM-GINS (CMG) helicase, the molecular machine that unwinds template DNA during replication, and around which the replisome is built.</text>
</comment>
<dbReference type="GO" id="GO:1902975">
    <property type="term" value="P:mitotic DNA replication initiation"/>
    <property type="evidence" value="ECO:0007669"/>
    <property type="project" value="TreeGrafter"/>
</dbReference>
<name>A0A9N9WQR2_9DIPT</name>
<proteinExistence type="inferred from homology"/>
<keyword evidence="4 6" id="KW-0539">Nucleus</keyword>
<dbReference type="Pfam" id="PF22466">
    <property type="entry name" value="PSF3_N"/>
    <property type="match status" value="1"/>
</dbReference>
<evidence type="ECO:0000256" key="4">
    <source>
        <dbReference type="ARBA" id="ARBA00023242"/>
    </source>
</evidence>
<dbReference type="Proteomes" id="UP001153620">
    <property type="component" value="Chromosome 1"/>
</dbReference>
<evidence type="ECO:0000259" key="7">
    <source>
        <dbReference type="Pfam" id="PF05916"/>
    </source>
</evidence>
<evidence type="ECO:0000256" key="5">
    <source>
        <dbReference type="ARBA" id="ARBA00045258"/>
    </source>
</evidence>
<evidence type="ECO:0000256" key="3">
    <source>
        <dbReference type="ARBA" id="ARBA00022705"/>
    </source>
</evidence>
<comment type="subcellular location">
    <subcellularLocation>
        <location evidence="1 6">Nucleus</location>
    </subcellularLocation>
</comment>
<feature type="domain" description="DNA replication complex GINS protein PSF3 N-terminal" evidence="8">
    <location>
        <begin position="10"/>
        <end position="56"/>
    </location>
</feature>
<dbReference type="InterPro" id="IPR055221">
    <property type="entry name" value="PSF3_N"/>
</dbReference>
<comment type="subunit">
    <text evidence="6">Component of the GINS complex.</text>
</comment>
<dbReference type="InterPro" id="IPR021151">
    <property type="entry name" value="GINS_A"/>
</dbReference>